<organism evidence="1 2">
    <name type="scientific">Ensete ventricosum</name>
    <name type="common">Abyssinian banana</name>
    <name type="synonym">Musa ensete</name>
    <dbReference type="NCBI Taxonomy" id="4639"/>
    <lineage>
        <taxon>Eukaryota</taxon>
        <taxon>Viridiplantae</taxon>
        <taxon>Streptophyta</taxon>
        <taxon>Embryophyta</taxon>
        <taxon>Tracheophyta</taxon>
        <taxon>Spermatophyta</taxon>
        <taxon>Magnoliopsida</taxon>
        <taxon>Liliopsida</taxon>
        <taxon>Zingiberales</taxon>
        <taxon>Musaceae</taxon>
        <taxon>Ensete</taxon>
    </lineage>
</organism>
<dbReference type="AlphaFoldDB" id="A0A426XLS7"/>
<evidence type="ECO:0000313" key="1">
    <source>
        <dbReference type="EMBL" id="RRT40391.1"/>
    </source>
</evidence>
<comment type="caution">
    <text evidence="1">The sequence shown here is derived from an EMBL/GenBank/DDBJ whole genome shotgun (WGS) entry which is preliminary data.</text>
</comment>
<dbReference type="Proteomes" id="UP000287651">
    <property type="component" value="Unassembled WGS sequence"/>
</dbReference>
<evidence type="ECO:0000313" key="2">
    <source>
        <dbReference type="Proteomes" id="UP000287651"/>
    </source>
</evidence>
<sequence length="95" mass="10778">MEASSWSEDDEVENSLGVCQELTEGIRSFLGWHKGVRWKTETRRKIIGGSRKAYRETSPKVQVVIRKVKEITFSVFPEAELPVSSGYTIAAQVFE</sequence>
<protein>
    <submittedName>
        <fullName evidence="1">Uncharacterized protein</fullName>
    </submittedName>
</protein>
<accession>A0A426XLS7</accession>
<name>A0A426XLS7_ENSVE</name>
<proteinExistence type="predicted"/>
<reference evidence="1 2" key="1">
    <citation type="journal article" date="2014" name="Agronomy (Basel)">
        <title>A Draft Genome Sequence for Ensete ventricosum, the Drought-Tolerant Tree Against Hunger.</title>
        <authorList>
            <person name="Harrison J."/>
            <person name="Moore K.A."/>
            <person name="Paszkiewicz K."/>
            <person name="Jones T."/>
            <person name="Grant M."/>
            <person name="Ambacheew D."/>
            <person name="Muzemil S."/>
            <person name="Studholme D.J."/>
        </authorList>
    </citation>
    <scope>NUCLEOTIDE SEQUENCE [LARGE SCALE GENOMIC DNA]</scope>
</reference>
<gene>
    <name evidence="1" type="ORF">B296_00035028</name>
</gene>
<dbReference type="EMBL" id="AMZH03019415">
    <property type="protein sequence ID" value="RRT40391.1"/>
    <property type="molecule type" value="Genomic_DNA"/>
</dbReference>